<gene>
    <name evidence="16" type="ORF">PYX00_009245</name>
</gene>
<dbReference type="CDD" id="cd05571">
    <property type="entry name" value="STKc_PKB"/>
    <property type="match status" value="1"/>
</dbReference>
<dbReference type="InterPro" id="IPR000961">
    <property type="entry name" value="AGC-kinase_C"/>
</dbReference>
<dbReference type="Gene3D" id="2.30.29.30">
    <property type="entry name" value="Pleckstrin-homology domain (PH domain)/Phosphotyrosine-binding domain (PTB)"/>
    <property type="match status" value="1"/>
</dbReference>
<dbReference type="PROSITE" id="PS00107">
    <property type="entry name" value="PROTEIN_KINASE_ATP"/>
    <property type="match status" value="1"/>
</dbReference>
<dbReference type="InterPro" id="IPR017441">
    <property type="entry name" value="Protein_kinase_ATP_BS"/>
</dbReference>
<dbReference type="PROSITE" id="PS00108">
    <property type="entry name" value="PROTEIN_KINASE_ST"/>
    <property type="match status" value="1"/>
</dbReference>
<comment type="catalytic activity">
    <reaction evidence="11">
        <text>L-seryl-[protein] + ATP = O-phospho-L-seryl-[protein] + ADP + H(+)</text>
        <dbReference type="Rhea" id="RHEA:17989"/>
        <dbReference type="Rhea" id="RHEA-COMP:9863"/>
        <dbReference type="Rhea" id="RHEA-COMP:11604"/>
        <dbReference type="ChEBI" id="CHEBI:15378"/>
        <dbReference type="ChEBI" id="CHEBI:29999"/>
        <dbReference type="ChEBI" id="CHEBI:30616"/>
        <dbReference type="ChEBI" id="CHEBI:83421"/>
        <dbReference type="ChEBI" id="CHEBI:456216"/>
        <dbReference type="EC" id="2.7.11.1"/>
    </reaction>
</comment>
<dbReference type="EC" id="2.7.11.1" evidence="2"/>
<dbReference type="AlphaFoldDB" id="A0AAW2HAN3"/>
<keyword evidence="7 12" id="KW-0547">Nucleotide-binding</keyword>
<reference evidence="16" key="1">
    <citation type="journal article" date="2024" name="Gigascience">
        <title>Chromosome-level genome of the poultry shaft louse Menopon gallinae provides insight into the host-switching and adaptive evolution of parasitic lice.</title>
        <authorList>
            <person name="Xu Y."/>
            <person name="Ma L."/>
            <person name="Liu S."/>
            <person name="Liang Y."/>
            <person name="Liu Q."/>
            <person name="He Z."/>
            <person name="Tian L."/>
            <person name="Duan Y."/>
            <person name="Cai W."/>
            <person name="Li H."/>
            <person name="Song F."/>
        </authorList>
    </citation>
    <scope>NUCLEOTIDE SEQUENCE</scope>
    <source>
        <strain evidence="16">Cailab_2023a</strain>
    </source>
</reference>
<dbReference type="GO" id="GO:0004674">
    <property type="term" value="F:protein serine/threonine kinase activity"/>
    <property type="evidence" value="ECO:0007669"/>
    <property type="project" value="UniProtKB-KW"/>
</dbReference>
<organism evidence="16">
    <name type="scientific">Menopon gallinae</name>
    <name type="common">poultry shaft louse</name>
    <dbReference type="NCBI Taxonomy" id="328185"/>
    <lineage>
        <taxon>Eukaryota</taxon>
        <taxon>Metazoa</taxon>
        <taxon>Ecdysozoa</taxon>
        <taxon>Arthropoda</taxon>
        <taxon>Hexapoda</taxon>
        <taxon>Insecta</taxon>
        <taxon>Pterygota</taxon>
        <taxon>Neoptera</taxon>
        <taxon>Paraneoptera</taxon>
        <taxon>Psocodea</taxon>
        <taxon>Troctomorpha</taxon>
        <taxon>Phthiraptera</taxon>
        <taxon>Amblycera</taxon>
        <taxon>Menoponidae</taxon>
        <taxon>Menopon</taxon>
    </lineage>
</organism>
<dbReference type="PROSITE" id="PS50003">
    <property type="entry name" value="PH_DOMAIN"/>
    <property type="match status" value="1"/>
</dbReference>
<name>A0AAW2HAN3_9NEOP</name>
<comment type="similarity">
    <text evidence="1">Belongs to the protein kinase superfamily. AGC Ser/Thr protein kinase family. RAC subfamily.</text>
</comment>
<evidence type="ECO:0000256" key="3">
    <source>
        <dbReference type="ARBA" id="ARBA00022473"/>
    </source>
</evidence>
<dbReference type="SUPFAM" id="SSF56112">
    <property type="entry name" value="Protein kinase-like (PK-like)"/>
    <property type="match status" value="1"/>
</dbReference>
<dbReference type="InterPro" id="IPR011993">
    <property type="entry name" value="PH-like_dom_sf"/>
</dbReference>
<proteinExistence type="inferred from homology"/>
<feature type="domain" description="PH" evidence="13">
    <location>
        <begin position="21"/>
        <end position="124"/>
    </location>
</feature>
<keyword evidence="8" id="KW-0418">Kinase</keyword>
<evidence type="ECO:0000256" key="9">
    <source>
        <dbReference type="ARBA" id="ARBA00022840"/>
    </source>
</evidence>
<evidence type="ECO:0000256" key="8">
    <source>
        <dbReference type="ARBA" id="ARBA00022777"/>
    </source>
</evidence>
<dbReference type="PROSITE" id="PS50011">
    <property type="entry name" value="PROTEIN_KINASE_DOM"/>
    <property type="match status" value="1"/>
</dbReference>
<keyword evidence="4" id="KW-0723">Serine/threonine-protein kinase</keyword>
<dbReference type="CDD" id="cd01241">
    <property type="entry name" value="PH_PKB"/>
    <property type="match status" value="1"/>
</dbReference>
<dbReference type="GO" id="GO:0008286">
    <property type="term" value="P:insulin receptor signaling pathway"/>
    <property type="evidence" value="ECO:0007669"/>
    <property type="project" value="UniProtKB-ARBA"/>
</dbReference>
<feature type="domain" description="Protein kinase" evidence="14">
    <location>
        <begin position="180"/>
        <end position="437"/>
    </location>
</feature>
<dbReference type="GO" id="GO:0008582">
    <property type="term" value="P:regulation of synaptic assembly at neuromuscular junction"/>
    <property type="evidence" value="ECO:0007669"/>
    <property type="project" value="UniProtKB-ARBA"/>
</dbReference>
<keyword evidence="9 12" id="KW-0067">ATP-binding</keyword>
<sequence length="528" mass="59643">MAEAVSSLQNTEGEPNLPSSTIVKEGWLYKRGEHIKNWRPRYFLLFEDGSLVGFKNKPENVGAYLDPLNNFTVRGCQIMSVDRPKPYTFIIRGLQMTTVIERTFHVETEKERESWVAAIRQVANRLAGIEDADIEMRSHSGSGDSAFDVAAVDELSAKFSVQGMSLTKSSGRKKVTLENFEFLKVLGKGTFGKVILCREKATAHLYAIKILKKEAIIQKDEVAHILTENRVLRTTNHPFLISLKYAFQTADRLCFVMEYVNGGELFFHLKRERLFGEDRTRFYGAEIISALGYLHEQGIIYRDLKLENLLLDNTGHIKIADFGLCKEEITYGRTTKTFCGTPEYLAPEVLEDNDYGRAVDWWGVGVVMYEMMCGRLPFFNSDHDKLFKLILMEEVKFPRTISSEARSVLAGLLVKDPHKRLGGGVDDAKEIMSHPFFASINWSDLLAKKITPPFKPQVTSDTDTRYFDSEFTGESVELTPPENPGPLQTITEETNKHQPYFPQFSYSDLSSTLSASTSSLAQSAGAMH</sequence>
<dbReference type="SUPFAM" id="SSF50729">
    <property type="entry name" value="PH domain-like"/>
    <property type="match status" value="1"/>
</dbReference>
<dbReference type="SMART" id="SM00133">
    <property type="entry name" value="S_TK_X"/>
    <property type="match status" value="1"/>
</dbReference>
<comment type="catalytic activity">
    <reaction evidence="10">
        <text>L-threonyl-[protein] + ATP = O-phospho-L-threonyl-[protein] + ADP + H(+)</text>
        <dbReference type="Rhea" id="RHEA:46608"/>
        <dbReference type="Rhea" id="RHEA-COMP:11060"/>
        <dbReference type="Rhea" id="RHEA-COMP:11605"/>
        <dbReference type="ChEBI" id="CHEBI:15378"/>
        <dbReference type="ChEBI" id="CHEBI:30013"/>
        <dbReference type="ChEBI" id="CHEBI:30616"/>
        <dbReference type="ChEBI" id="CHEBI:61977"/>
        <dbReference type="ChEBI" id="CHEBI:456216"/>
        <dbReference type="EC" id="2.7.11.1"/>
    </reaction>
</comment>
<accession>A0AAW2HAN3</accession>
<dbReference type="Gene3D" id="3.30.200.20">
    <property type="entry name" value="Phosphorylase Kinase, domain 1"/>
    <property type="match status" value="1"/>
</dbReference>
<dbReference type="InterPro" id="IPR008271">
    <property type="entry name" value="Ser/Thr_kinase_AS"/>
</dbReference>
<evidence type="ECO:0000256" key="7">
    <source>
        <dbReference type="ARBA" id="ARBA00022741"/>
    </source>
</evidence>
<dbReference type="SMART" id="SM00220">
    <property type="entry name" value="S_TKc"/>
    <property type="match status" value="1"/>
</dbReference>
<comment type="caution">
    <text evidence="16">The sequence shown here is derived from an EMBL/GenBank/DDBJ whole genome shotgun (WGS) entry which is preliminary data.</text>
</comment>
<evidence type="ECO:0000256" key="10">
    <source>
        <dbReference type="ARBA" id="ARBA00047899"/>
    </source>
</evidence>
<dbReference type="Gene3D" id="1.10.510.10">
    <property type="entry name" value="Transferase(Phosphotransferase) domain 1"/>
    <property type="match status" value="1"/>
</dbReference>
<dbReference type="InterPro" id="IPR011009">
    <property type="entry name" value="Kinase-like_dom_sf"/>
</dbReference>
<dbReference type="SMART" id="SM00233">
    <property type="entry name" value="PH"/>
    <property type="match status" value="1"/>
</dbReference>
<keyword evidence="5" id="KW-0597">Phosphoprotein</keyword>
<dbReference type="FunFam" id="3.30.200.20:FF:001053">
    <property type="entry name" value="Non-specific serine/threonine protein kinase"/>
    <property type="match status" value="1"/>
</dbReference>
<dbReference type="InterPro" id="IPR039026">
    <property type="entry name" value="PH_PKB"/>
</dbReference>
<dbReference type="EMBL" id="JARGDH010000005">
    <property type="protein sequence ID" value="KAL0266797.1"/>
    <property type="molecule type" value="Genomic_DNA"/>
</dbReference>
<dbReference type="PANTHER" id="PTHR24351">
    <property type="entry name" value="RIBOSOMAL PROTEIN S6 KINASE"/>
    <property type="match status" value="1"/>
</dbReference>
<evidence type="ECO:0000313" key="16">
    <source>
        <dbReference type="EMBL" id="KAL0266797.1"/>
    </source>
</evidence>
<evidence type="ECO:0000256" key="5">
    <source>
        <dbReference type="ARBA" id="ARBA00022553"/>
    </source>
</evidence>
<dbReference type="InterPro" id="IPR001849">
    <property type="entry name" value="PH_domain"/>
</dbReference>
<evidence type="ECO:0000256" key="4">
    <source>
        <dbReference type="ARBA" id="ARBA00022527"/>
    </source>
</evidence>
<evidence type="ECO:0000259" key="13">
    <source>
        <dbReference type="PROSITE" id="PS50003"/>
    </source>
</evidence>
<evidence type="ECO:0000259" key="14">
    <source>
        <dbReference type="PROSITE" id="PS50011"/>
    </source>
</evidence>
<evidence type="ECO:0000256" key="12">
    <source>
        <dbReference type="PROSITE-ProRule" id="PRU10141"/>
    </source>
</evidence>
<dbReference type="InterPro" id="IPR017892">
    <property type="entry name" value="Pkinase_C"/>
</dbReference>
<evidence type="ECO:0000256" key="11">
    <source>
        <dbReference type="ARBA" id="ARBA00048679"/>
    </source>
</evidence>
<dbReference type="PROSITE" id="PS51285">
    <property type="entry name" value="AGC_KINASE_CTER"/>
    <property type="match status" value="1"/>
</dbReference>
<feature type="domain" description="AGC-kinase C-terminal" evidence="15">
    <location>
        <begin position="438"/>
        <end position="516"/>
    </location>
</feature>
<evidence type="ECO:0000256" key="2">
    <source>
        <dbReference type="ARBA" id="ARBA00012513"/>
    </source>
</evidence>
<evidence type="ECO:0000256" key="1">
    <source>
        <dbReference type="ARBA" id="ARBA00006935"/>
    </source>
</evidence>
<feature type="binding site" evidence="12">
    <location>
        <position position="209"/>
    </location>
    <ligand>
        <name>ATP</name>
        <dbReference type="ChEBI" id="CHEBI:30616"/>
    </ligand>
</feature>
<dbReference type="Pfam" id="PF00433">
    <property type="entry name" value="Pkinase_C"/>
    <property type="match status" value="1"/>
</dbReference>
<dbReference type="FunFam" id="1.10.510.10:FF:000033">
    <property type="entry name" value="Non-specific serine/threonine protein kinase"/>
    <property type="match status" value="1"/>
</dbReference>
<dbReference type="Pfam" id="PF00069">
    <property type="entry name" value="Pkinase"/>
    <property type="match status" value="1"/>
</dbReference>
<dbReference type="FunFam" id="2.30.29.30:FF:000404">
    <property type="entry name" value="Non-specific serine/threonine protein kinase"/>
    <property type="match status" value="1"/>
</dbReference>
<keyword evidence="3" id="KW-0217">Developmental protein</keyword>
<keyword evidence="6" id="KW-0808">Transferase</keyword>
<evidence type="ECO:0000259" key="15">
    <source>
        <dbReference type="PROSITE" id="PS51285"/>
    </source>
</evidence>
<dbReference type="Pfam" id="PF00169">
    <property type="entry name" value="PH"/>
    <property type="match status" value="1"/>
</dbReference>
<protein>
    <recommendedName>
        <fullName evidence="2">non-specific serine/threonine protein kinase</fullName>
        <ecNumber evidence="2">2.7.11.1</ecNumber>
    </recommendedName>
</protein>
<dbReference type="GO" id="GO:0005524">
    <property type="term" value="F:ATP binding"/>
    <property type="evidence" value="ECO:0007669"/>
    <property type="project" value="UniProtKB-UniRule"/>
</dbReference>
<evidence type="ECO:0000256" key="6">
    <source>
        <dbReference type="ARBA" id="ARBA00022679"/>
    </source>
</evidence>
<dbReference type="InterPro" id="IPR000719">
    <property type="entry name" value="Prot_kinase_dom"/>
</dbReference>